<evidence type="ECO:0000259" key="2">
    <source>
        <dbReference type="SMART" id="SM00849"/>
    </source>
</evidence>
<dbReference type="Gene3D" id="3.40.50.10890">
    <property type="match status" value="1"/>
</dbReference>
<dbReference type="CDD" id="cd16295">
    <property type="entry name" value="TTHA0252-CPSF-like_MBL-fold"/>
    <property type="match status" value="1"/>
</dbReference>
<sequence length="441" mass="50004">MKIKFCGAAKCITGSCHLLEVSDTKILLDCGLFQGKDLKEFNNDEFMFNPKEISAVILSHAHLDHSGRIPKLYEQGFKGNVICTKPTVELCKVLLSDIENSCDKDEKSKSEIYFEKFIGYDYEEKIIINEDVSLIFRDAGHVLGSAICEIIINDENNIKLVYSGDVGNDNLLIVDDPQKIYSSDYLILEGTYGDKIHNVKRDEFDFLMEIIKKTISKNGNVIIPAFSLGRTQEIIYTLNKFIETEKDYNIDIYVDSPMATKITKIFENNKKYFDKEAKKFLNEGDNPFQFKNLHFIEELEESKKLKNKKGIVIISSSGDCEGGRIVHHIKNNIEDENSSLVFVCAQGYDTIGGHILGGKRNICILKEELEINCNIYNLQGLSGHADKNSLEKWVCNFKTKPKKIFLVHGKETALCELKDNLEKKKFDVSIPAIGCIENTNS</sequence>
<keyword evidence="1 4" id="KW-0378">Hydrolase</keyword>
<feature type="domain" description="Beta-Casp" evidence="3">
    <location>
        <begin position="231"/>
        <end position="355"/>
    </location>
</feature>
<evidence type="ECO:0000259" key="3">
    <source>
        <dbReference type="SMART" id="SM01027"/>
    </source>
</evidence>
<reference evidence="4 5" key="1">
    <citation type="submission" date="2020-02" db="EMBL/GenBank/DDBJ databases">
        <title>Genome assembly of a novel Clostridium senegalense strain.</title>
        <authorList>
            <person name="Gupta T.B."/>
            <person name="Jauregui R."/>
            <person name="Maclean P."/>
            <person name="Nawarathana A."/>
            <person name="Brightwell G."/>
        </authorList>
    </citation>
    <scope>NUCLEOTIDE SEQUENCE [LARGE SCALE GENOMIC DNA]</scope>
    <source>
        <strain evidence="4 5">AGRFS4</strain>
    </source>
</reference>
<proteinExistence type="predicted"/>
<dbReference type="Proteomes" id="UP000481872">
    <property type="component" value="Unassembled WGS sequence"/>
</dbReference>
<dbReference type="Pfam" id="PF07521">
    <property type="entry name" value="RMMBL"/>
    <property type="match status" value="1"/>
</dbReference>
<dbReference type="SMART" id="SM01027">
    <property type="entry name" value="Beta-Casp"/>
    <property type="match status" value="1"/>
</dbReference>
<name>A0A6M0GZ53_9CLOT</name>
<dbReference type="SUPFAM" id="SSF56281">
    <property type="entry name" value="Metallo-hydrolase/oxidoreductase"/>
    <property type="match status" value="1"/>
</dbReference>
<dbReference type="InterPro" id="IPR022712">
    <property type="entry name" value="Beta_Casp"/>
</dbReference>
<dbReference type="AlphaFoldDB" id="A0A6M0GZ53"/>
<dbReference type="Pfam" id="PF16661">
    <property type="entry name" value="Lactamase_B_6"/>
    <property type="match status" value="1"/>
</dbReference>
<dbReference type="PANTHER" id="PTHR11203">
    <property type="entry name" value="CLEAVAGE AND POLYADENYLATION SPECIFICITY FACTOR FAMILY MEMBER"/>
    <property type="match status" value="1"/>
</dbReference>
<dbReference type="Gene3D" id="3.60.15.10">
    <property type="entry name" value="Ribonuclease Z/Hydroxyacylglutathione hydrolase-like"/>
    <property type="match status" value="1"/>
</dbReference>
<dbReference type="PANTHER" id="PTHR11203:SF37">
    <property type="entry name" value="INTEGRATOR COMPLEX SUBUNIT 11"/>
    <property type="match status" value="1"/>
</dbReference>
<dbReference type="GO" id="GO:0016787">
    <property type="term" value="F:hydrolase activity"/>
    <property type="evidence" value="ECO:0007669"/>
    <property type="project" value="UniProtKB-KW"/>
</dbReference>
<dbReference type="InterPro" id="IPR036866">
    <property type="entry name" value="RibonucZ/Hydroxyglut_hydro"/>
</dbReference>
<dbReference type="InterPro" id="IPR011108">
    <property type="entry name" value="RMMBL"/>
</dbReference>
<evidence type="ECO:0000313" key="5">
    <source>
        <dbReference type="Proteomes" id="UP000481872"/>
    </source>
</evidence>
<gene>
    <name evidence="4" type="ORF">G3M99_01095</name>
</gene>
<dbReference type="InterPro" id="IPR001279">
    <property type="entry name" value="Metallo-B-lactamas"/>
</dbReference>
<dbReference type="Pfam" id="PF10996">
    <property type="entry name" value="Beta-Casp"/>
    <property type="match status" value="1"/>
</dbReference>
<organism evidence="4 5">
    <name type="scientific">Clostridium senegalense</name>
    <dbReference type="NCBI Taxonomy" id="1465809"/>
    <lineage>
        <taxon>Bacteria</taxon>
        <taxon>Bacillati</taxon>
        <taxon>Bacillota</taxon>
        <taxon>Clostridia</taxon>
        <taxon>Eubacteriales</taxon>
        <taxon>Clostridiaceae</taxon>
        <taxon>Clostridium</taxon>
    </lineage>
</organism>
<accession>A0A6M0GZ53</accession>
<dbReference type="GO" id="GO:0004521">
    <property type="term" value="F:RNA endonuclease activity"/>
    <property type="evidence" value="ECO:0007669"/>
    <property type="project" value="TreeGrafter"/>
</dbReference>
<evidence type="ECO:0000256" key="1">
    <source>
        <dbReference type="ARBA" id="ARBA00022801"/>
    </source>
</evidence>
<protein>
    <submittedName>
        <fullName evidence="4">MBL fold metallo-hydrolase</fullName>
    </submittedName>
</protein>
<dbReference type="RefSeq" id="WP_061994931.1">
    <property type="nucleotide sequence ID" value="NZ_JAAGPU010000001.1"/>
</dbReference>
<dbReference type="SMART" id="SM00849">
    <property type="entry name" value="Lactamase_B"/>
    <property type="match status" value="1"/>
</dbReference>
<dbReference type="InterPro" id="IPR050698">
    <property type="entry name" value="MBL"/>
</dbReference>
<keyword evidence="5" id="KW-1185">Reference proteome</keyword>
<evidence type="ECO:0000313" key="4">
    <source>
        <dbReference type="EMBL" id="NEU03467.1"/>
    </source>
</evidence>
<feature type="domain" description="Metallo-beta-lactamase" evidence="2">
    <location>
        <begin position="13"/>
        <end position="226"/>
    </location>
</feature>
<comment type="caution">
    <text evidence="4">The sequence shown here is derived from an EMBL/GenBank/DDBJ whole genome shotgun (WGS) entry which is preliminary data.</text>
</comment>
<dbReference type="EMBL" id="JAAGPU010000001">
    <property type="protein sequence ID" value="NEU03467.1"/>
    <property type="molecule type" value="Genomic_DNA"/>
</dbReference>